<dbReference type="AlphaFoldDB" id="A0A3M7RWP6"/>
<dbReference type="Proteomes" id="UP000276133">
    <property type="component" value="Unassembled WGS sequence"/>
</dbReference>
<keyword evidence="2" id="KW-1185">Reference proteome</keyword>
<name>A0A3M7RWP6_BRAPC</name>
<evidence type="ECO:0000313" key="1">
    <source>
        <dbReference type="EMBL" id="RNA27860.1"/>
    </source>
</evidence>
<comment type="caution">
    <text evidence="1">The sequence shown here is derived from an EMBL/GenBank/DDBJ whole genome shotgun (WGS) entry which is preliminary data.</text>
</comment>
<proteinExistence type="predicted"/>
<reference evidence="1 2" key="1">
    <citation type="journal article" date="2018" name="Sci. Rep.">
        <title>Genomic signatures of local adaptation to the degree of environmental predictability in rotifers.</title>
        <authorList>
            <person name="Franch-Gras L."/>
            <person name="Hahn C."/>
            <person name="Garcia-Roger E.M."/>
            <person name="Carmona M.J."/>
            <person name="Serra M."/>
            <person name="Gomez A."/>
        </authorList>
    </citation>
    <scope>NUCLEOTIDE SEQUENCE [LARGE SCALE GENOMIC DNA]</scope>
    <source>
        <strain evidence="1">HYR1</strain>
    </source>
</reference>
<gene>
    <name evidence="1" type="ORF">BpHYR1_043816</name>
</gene>
<accession>A0A3M7RWP6</accession>
<protein>
    <submittedName>
        <fullName evidence="1">Uncharacterized protein</fullName>
    </submittedName>
</protein>
<organism evidence="1 2">
    <name type="scientific">Brachionus plicatilis</name>
    <name type="common">Marine rotifer</name>
    <name type="synonym">Brachionus muelleri</name>
    <dbReference type="NCBI Taxonomy" id="10195"/>
    <lineage>
        <taxon>Eukaryota</taxon>
        <taxon>Metazoa</taxon>
        <taxon>Spiralia</taxon>
        <taxon>Gnathifera</taxon>
        <taxon>Rotifera</taxon>
        <taxon>Eurotatoria</taxon>
        <taxon>Monogononta</taxon>
        <taxon>Pseudotrocha</taxon>
        <taxon>Ploima</taxon>
        <taxon>Brachionidae</taxon>
        <taxon>Brachionus</taxon>
    </lineage>
</organism>
<evidence type="ECO:0000313" key="2">
    <source>
        <dbReference type="Proteomes" id="UP000276133"/>
    </source>
</evidence>
<dbReference type="EMBL" id="REGN01002483">
    <property type="protein sequence ID" value="RNA27860.1"/>
    <property type="molecule type" value="Genomic_DNA"/>
</dbReference>
<sequence length="69" mass="8219">MLQKKLITTSKKVKKNIEDKKYRIAKKIITRIVRFIIPQLIIFHNCLEVTSLKSNPSQDLDSNFRRFDN</sequence>